<dbReference type="OrthoDB" id="5397087at2759"/>
<dbReference type="AlphaFoldDB" id="A0A397GY14"/>
<proteinExistence type="predicted"/>
<comment type="caution">
    <text evidence="2">The sequence shown here is derived from an EMBL/GenBank/DDBJ whole genome shotgun (WGS) entry which is preliminary data.</text>
</comment>
<keyword evidence="3" id="KW-1185">Reference proteome</keyword>
<evidence type="ECO:0000313" key="2">
    <source>
        <dbReference type="EMBL" id="RHZ55229.1"/>
    </source>
</evidence>
<feature type="region of interest" description="Disordered" evidence="1">
    <location>
        <begin position="1"/>
        <end position="23"/>
    </location>
</feature>
<accession>A0A397GY14</accession>
<gene>
    <name evidence="2" type="ORF">CDV56_107238</name>
</gene>
<dbReference type="Proteomes" id="UP000215305">
    <property type="component" value="Unassembled WGS sequence"/>
</dbReference>
<dbReference type="STRING" id="41047.A0A397GY14"/>
<sequence>MASPDLDLDVAPIPRSREENQERAFIAASRRKDRSLDARLESANRASMLHKKRTGKALHITKEIVEREAMYEEIDERYQEKRIRMLQAQNLHIEEQLNRQLLAALAVRTNGIQQRRAASSNAHGPVNGVRKMSLDLSGLRSSFSESTPTGAMTSPMVMDHHSYMLPPSYNVSPQSSCVAPEASYPEMVPGSSSTQIPSYLANAAQQTPTSPQQQAAGPQQFRPSWAGFQPQQYQEQLQQHPQFWNGVPTRQFRDRLASAPEIPVHGLPSVVPAAPDTTTLADATYGRVSHHTRVRSEPDRQFLAQARFSASGSSSPKMEMVSTETLSTPDLCATPGTPHSPTSMGNDAAHLELEAGNKEGEVVFSSHQGLDPDYDEFSRFAWGLGNDAPIQDRETFGFDDYVALDEFTATA</sequence>
<organism evidence="2 3">
    <name type="scientific">Aspergillus thermomutatus</name>
    <name type="common">Neosartorya pseudofischeri</name>
    <dbReference type="NCBI Taxonomy" id="41047"/>
    <lineage>
        <taxon>Eukaryota</taxon>
        <taxon>Fungi</taxon>
        <taxon>Dikarya</taxon>
        <taxon>Ascomycota</taxon>
        <taxon>Pezizomycotina</taxon>
        <taxon>Eurotiomycetes</taxon>
        <taxon>Eurotiomycetidae</taxon>
        <taxon>Eurotiales</taxon>
        <taxon>Aspergillaceae</taxon>
        <taxon>Aspergillus</taxon>
        <taxon>Aspergillus subgen. Fumigati</taxon>
    </lineage>
</organism>
<dbReference type="GeneID" id="38129212"/>
<evidence type="ECO:0000256" key="1">
    <source>
        <dbReference type="SAM" id="MobiDB-lite"/>
    </source>
</evidence>
<evidence type="ECO:0000313" key="3">
    <source>
        <dbReference type="Proteomes" id="UP000215305"/>
    </source>
</evidence>
<dbReference type="EMBL" id="NKHU02000102">
    <property type="protein sequence ID" value="RHZ55229.1"/>
    <property type="molecule type" value="Genomic_DNA"/>
</dbReference>
<reference evidence="2" key="1">
    <citation type="submission" date="2018-08" db="EMBL/GenBank/DDBJ databases">
        <title>Draft genome sequence of azole-resistant Aspergillus thermomutatus (Neosartorya pseudofischeri) strain HMR AF 39, isolated from a human nasal aspirate.</title>
        <authorList>
            <person name="Parent-Michaud M."/>
            <person name="Dufresne P.J."/>
            <person name="Fournier E."/>
            <person name="Martineau C."/>
            <person name="Moreira S."/>
            <person name="Perkins V."/>
            <person name="De Repentigny L."/>
            <person name="Dufresne S.F."/>
        </authorList>
    </citation>
    <scope>NUCLEOTIDE SEQUENCE [LARGE SCALE GENOMIC DNA]</scope>
    <source>
        <strain evidence="2">HMR AF 39</strain>
    </source>
</reference>
<name>A0A397GY14_ASPTH</name>
<dbReference type="VEuPathDB" id="FungiDB:CDV56_107238"/>
<protein>
    <submittedName>
        <fullName evidence="2">Uncharacterized protein</fullName>
    </submittedName>
</protein>
<dbReference type="RefSeq" id="XP_026614254.1">
    <property type="nucleotide sequence ID" value="XM_026760857.1"/>
</dbReference>